<evidence type="ECO:0000259" key="3">
    <source>
        <dbReference type="SMART" id="SM01043"/>
    </source>
</evidence>
<dbReference type="Proteomes" id="UP001339911">
    <property type="component" value="Unassembled WGS sequence"/>
</dbReference>
<dbReference type="SUPFAM" id="SSF46894">
    <property type="entry name" value="C-terminal effector domain of the bipartite response regulators"/>
    <property type="match status" value="1"/>
</dbReference>
<dbReference type="InterPro" id="IPR011990">
    <property type="entry name" value="TPR-like_helical_dom_sf"/>
</dbReference>
<dbReference type="EMBL" id="JAZGQL010000012">
    <property type="protein sequence ID" value="MEE6308799.1"/>
    <property type="molecule type" value="Genomic_DNA"/>
</dbReference>
<dbReference type="Pfam" id="PF03704">
    <property type="entry name" value="BTAD"/>
    <property type="match status" value="1"/>
</dbReference>
<dbReference type="InterPro" id="IPR016032">
    <property type="entry name" value="Sig_transdc_resp-reg_C-effctor"/>
</dbReference>
<gene>
    <name evidence="4" type="ORF">V1634_18365</name>
    <name evidence="5" type="ORF">V1634_27465</name>
</gene>
<comment type="caution">
    <text evidence="4">The sequence shown here is derived from an EMBL/GenBank/DDBJ whole genome shotgun (WGS) entry which is preliminary data.</text>
</comment>
<accession>A0ABU7SFS0</accession>
<reference evidence="4 6" key="1">
    <citation type="submission" date="2024-01" db="EMBL/GenBank/DDBJ databases">
        <title>Genome insights into Plantactinospora veratri sp. nov.</title>
        <authorList>
            <person name="Wang L."/>
        </authorList>
    </citation>
    <scope>NUCLEOTIDE SEQUENCE [LARGE SCALE GENOMIC DNA]</scope>
    <source>
        <strain evidence="4 6">NEAU-FHS4</strain>
    </source>
</reference>
<keyword evidence="1" id="KW-0805">Transcription regulation</keyword>
<keyword evidence="2" id="KW-0804">Transcription</keyword>
<dbReference type="CDD" id="cd15831">
    <property type="entry name" value="BTAD"/>
    <property type="match status" value="1"/>
</dbReference>
<keyword evidence="6" id="KW-1185">Reference proteome</keyword>
<evidence type="ECO:0000256" key="2">
    <source>
        <dbReference type="ARBA" id="ARBA00023163"/>
    </source>
</evidence>
<sequence length="288" mass="31197">MELAVGLLGPLDIRQDGEPVTAPVGNRRRILALMLLDGGAVSRTRLVAELWGREAPRSAAANLRTYLSGLRAWLADRADLVRDDSGWRIVPPSRVRFTLDVTSFRAALAQGRRAAEVGDLAGAGGALRCAVGYWRGAPLEDVSQGGPLAARAAVLEAERFAATEEYADVLVRAGEYEAARALLHEFLGDHPHRERAWGQLMVACYRSGDLAGSLAAYRSARVALITGYGMEPGDELTALHRAILQRKLPVEAAQPTPYPPEQLPHRHPVRVPARIVRRRAAAGSVERS</sequence>
<dbReference type="Gene3D" id="1.25.40.10">
    <property type="entry name" value="Tetratricopeptide repeat domain"/>
    <property type="match status" value="1"/>
</dbReference>
<proteinExistence type="predicted"/>
<evidence type="ECO:0000313" key="6">
    <source>
        <dbReference type="Proteomes" id="UP001339911"/>
    </source>
</evidence>
<dbReference type="RefSeq" id="WP_331209079.1">
    <property type="nucleotide sequence ID" value="NZ_JAZGQL010000012.1"/>
</dbReference>
<dbReference type="SMART" id="SM01043">
    <property type="entry name" value="BTAD"/>
    <property type="match status" value="1"/>
</dbReference>
<dbReference type="InterPro" id="IPR005158">
    <property type="entry name" value="BTAD"/>
</dbReference>
<evidence type="ECO:0000313" key="4">
    <source>
        <dbReference type="EMBL" id="MEE6308799.1"/>
    </source>
</evidence>
<feature type="domain" description="Bacterial transcriptional activator" evidence="3">
    <location>
        <begin position="99"/>
        <end position="244"/>
    </location>
</feature>
<protein>
    <submittedName>
        <fullName evidence="4">AfsR/SARP family transcriptional regulator</fullName>
    </submittedName>
</protein>
<dbReference type="SUPFAM" id="SSF48452">
    <property type="entry name" value="TPR-like"/>
    <property type="match status" value="1"/>
</dbReference>
<evidence type="ECO:0000256" key="1">
    <source>
        <dbReference type="ARBA" id="ARBA00023015"/>
    </source>
</evidence>
<dbReference type="InterPro" id="IPR051677">
    <property type="entry name" value="AfsR-DnrI-RedD_regulator"/>
</dbReference>
<evidence type="ECO:0000313" key="5">
    <source>
        <dbReference type="EMBL" id="MEE6310585.1"/>
    </source>
</evidence>
<dbReference type="EMBL" id="JAZGQL010000027">
    <property type="protein sequence ID" value="MEE6310585.1"/>
    <property type="molecule type" value="Genomic_DNA"/>
</dbReference>
<dbReference type="PANTHER" id="PTHR35807">
    <property type="entry name" value="TRANSCRIPTIONAL REGULATOR REDD-RELATED"/>
    <property type="match status" value="1"/>
</dbReference>
<name>A0ABU7SFS0_9ACTN</name>
<organism evidence="4 6">
    <name type="scientific">Plantactinospora veratri</name>
    <dbReference type="NCBI Taxonomy" id="1436122"/>
    <lineage>
        <taxon>Bacteria</taxon>
        <taxon>Bacillati</taxon>
        <taxon>Actinomycetota</taxon>
        <taxon>Actinomycetes</taxon>
        <taxon>Micromonosporales</taxon>
        <taxon>Micromonosporaceae</taxon>
        <taxon>Plantactinospora</taxon>
    </lineage>
</organism>
<dbReference type="PANTHER" id="PTHR35807:SF1">
    <property type="entry name" value="TRANSCRIPTIONAL REGULATOR REDD"/>
    <property type="match status" value="1"/>
</dbReference>